<dbReference type="AlphaFoldDB" id="A0A916UE18"/>
<comment type="caution">
    <text evidence="3">The sequence shown here is derived from an EMBL/GenBank/DDBJ whole genome shotgun (WGS) entry which is preliminary data.</text>
</comment>
<organism evidence="3 4">
    <name type="scientific">Chelatococcus reniformis</name>
    <dbReference type="NCBI Taxonomy" id="1494448"/>
    <lineage>
        <taxon>Bacteria</taxon>
        <taxon>Pseudomonadati</taxon>
        <taxon>Pseudomonadota</taxon>
        <taxon>Alphaproteobacteria</taxon>
        <taxon>Hyphomicrobiales</taxon>
        <taxon>Chelatococcaceae</taxon>
        <taxon>Chelatococcus</taxon>
    </lineage>
</organism>
<protein>
    <submittedName>
        <fullName evidence="3">Glutamine amidotransferase</fullName>
    </submittedName>
</protein>
<dbReference type="PROSITE" id="PS51273">
    <property type="entry name" value="GATASE_TYPE_1"/>
    <property type="match status" value="1"/>
</dbReference>
<gene>
    <name evidence="3" type="ORF">GCM10010994_30190</name>
</gene>
<dbReference type="Pfam" id="PF00117">
    <property type="entry name" value="GATase"/>
    <property type="match status" value="1"/>
</dbReference>
<name>A0A916UE18_9HYPH</name>
<evidence type="ECO:0000259" key="2">
    <source>
        <dbReference type="Pfam" id="PF00117"/>
    </source>
</evidence>
<dbReference type="Gene3D" id="3.40.50.880">
    <property type="match status" value="1"/>
</dbReference>
<dbReference type="GO" id="GO:0005829">
    <property type="term" value="C:cytosol"/>
    <property type="evidence" value="ECO:0007669"/>
    <property type="project" value="TreeGrafter"/>
</dbReference>
<dbReference type="FunFam" id="3.40.50.880:FF:000003">
    <property type="entry name" value="Anthranilate synthase component II"/>
    <property type="match status" value="1"/>
</dbReference>
<dbReference type="RefSeq" id="WP_188610004.1">
    <property type="nucleotide sequence ID" value="NZ_BMGG01000005.1"/>
</dbReference>
<dbReference type="PRINTS" id="PR00097">
    <property type="entry name" value="ANTSNTHASEII"/>
</dbReference>
<evidence type="ECO:0000313" key="3">
    <source>
        <dbReference type="EMBL" id="GGC69576.1"/>
    </source>
</evidence>
<dbReference type="PANTHER" id="PTHR43418">
    <property type="entry name" value="MULTIFUNCTIONAL TRYPTOPHAN BIOSYNTHESIS PROTEIN-RELATED"/>
    <property type="match status" value="1"/>
</dbReference>
<evidence type="ECO:0000313" key="4">
    <source>
        <dbReference type="Proteomes" id="UP000637002"/>
    </source>
</evidence>
<keyword evidence="1 3" id="KW-0315">Glutamine amidotransferase</keyword>
<accession>A0A916UE18</accession>
<dbReference type="Proteomes" id="UP000637002">
    <property type="component" value="Unassembled WGS sequence"/>
</dbReference>
<dbReference type="PRINTS" id="PR00099">
    <property type="entry name" value="CPSGATASE"/>
</dbReference>
<reference evidence="3" key="2">
    <citation type="submission" date="2020-09" db="EMBL/GenBank/DDBJ databases">
        <authorList>
            <person name="Sun Q."/>
            <person name="Zhou Y."/>
        </authorList>
    </citation>
    <scope>NUCLEOTIDE SEQUENCE</scope>
    <source>
        <strain evidence="3">CGMCC 1.12919</strain>
    </source>
</reference>
<feature type="domain" description="Glutamine amidotransferase" evidence="2">
    <location>
        <begin position="5"/>
        <end position="187"/>
    </location>
</feature>
<dbReference type="SUPFAM" id="SSF52317">
    <property type="entry name" value="Class I glutamine amidotransferase-like"/>
    <property type="match status" value="1"/>
</dbReference>
<reference evidence="3" key="1">
    <citation type="journal article" date="2014" name="Int. J. Syst. Evol. Microbiol.">
        <title>Complete genome sequence of Corynebacterium casei LMG S-19264T (=DSM 44701T), isolated from a smear-ripened cheese.</title>
        <authorList>
            <consortium name="US DOE Joint Genome Institute (JGI-PGF)"/>
            <person name="Walter F."/>
            <person name="Albersmeier A."/>
            <person name="Kalinowski J."/>
            <person name="Ruckert C."/>
        </authorList>
    </citation>
    <scope>NUCLEOTIDE SEQUENCE</scope>
    <source>
        <strain evidence="3">CGMCC 1.12919</strain>
    </source>
</reference>
<dbReference type="GO" id="GO:0004049">
    <property type="term" value="F:anthranilate synthase activity"/>
    <property type="evidence" value="ECO:0007669"/>
    <property type="project" value="TreeGrafter"/>
</dbReference>
<dbReference type="GO" id="GO:0000162">
    <property type="term" value="P:L-tryptophan biosynthetic process"/>
    <property type="evidence" value="ECO:0007669"/>
    <property type="project" value="TreeGrafter"/>
</dbReference>
<dbReference type="EMBL" id="BMGG01000005">
    <property type="protein sequence ID" value="GGC69576.1"/>
    <property type="molecule type" value="Genomic_DNA"/>
</dbReference>
<dbReference type="InterPro" id="IPR029062">
    <property type="entry name" value="Class_I_gatase-like"/>
</dbReference>
<dbReference type="InterPro" id="IPR006221">
    <property type="entry name" value="TrpG/PapA_dom"/>
</dbReference>
<proteinExistence type="predicted"/>
<dbReference type="InterPro" id="IPR050472">
    <property type="entry name" value="Anth_synth/Amidotransfase"/>
</dbReference>
<evidence type="ECO:0000256" key="1">
    <source>
        <dbReference type="ARBA" id="ARBA00022962"/>
    </source>
</evidence>
<sequence length="201" mass="21515">MPRIVLIDNYDSFTWNLVHLIGALGVDVDVHRNDTVTVGGVEAMKPDAIVLSPGPCTPNEAGICLDLVATLGPSVPTFGVCLGLQAIGQAYGGDVVRAELPMHGKLSKIHHDGRTIFRGINGPFAATRYHSLVVDRRTCPAPLSVVAETDDGTIMGLSHTDHPVHGVQFHPESILSEHGSAMMRNFLDLAAAWNSARRRPA</sequence>
<dbReference type="PANTHER" id="PTHR43418:SF4">
    <property type="entry name" value="MULTIFUNCTIONAL TRYPTOPHAN BIOSYNTHESIS PROTEIN"/>
    <property type="match status" value="1"/>
</dbReference>
<keyword evidence="4" id="KW-1185">Reference proteome</keyword>
<dbReference type="NCBIfam" id="TIGR00566">
    <property type="entry name" value="trpG_papA"/>
    <property type="match status" value="1"/>
</dbReference>
<dbReference type="CDD" id="cd01743">
    <property type="entry name" value="GATase1_Anthranilate_Synthase"/>
    <property type="match status" value="1"/>
</dbReference>
<dbReference type="PRINTS" id="PR00096">
    <property type="entry name" value="GATASE"/>
</dbReference>
<dbReference type="InterPro" id="IPR017926">
    <property type="entry name" value="GATASE"/>
</dbReference>